<gene>
    <name evidence="1" type="ORF">EK21DRAFT_109744</name>
</gene>
<dbReference type="OrthoDB" id="1577640at2759"/>
<comment type="caution">
    <text evidence="1">The sequence shown here is derived from an EMBL/GenBank/DDBJ whole genome shotgun (WGS) entry which is preliminary data.</text>
</comment>
<reference evidence="1" key="1">
    <citation type="journal article" date="2020" name="Stud. Mycol.">
        <title>101 Dothideomycetes genomes: a test case for predicting lifestyles and emergence of pathogens.</title>
        <authorList>
            <person name="Haridas S."/>
            <person name="Albert R."/>
            <person name="Binder M."/>
            <person name="Bloem J."/>
            <person name="Labutti K."/>
            <person name="Salamov A."/>
            <person name="Andreopoulos B."/>
            <person name="Baker S."/>
            <person name="Barry K."/>
            <person name="Bills G."/>
            <person name="Bluhm B."/>
            <person name="Cannon C."/>
            <person name="Castanera R."/>
            <person name="Culley D."/>
            <person name="Daum C."/>
            <person name="Ezra D."/>
            <person name="Gonzalez J."/>
            <person name="Henrissat B."/>
            <person name="Kuo A."/>
            <person name="Liang C."/>
            <person name="Lipzen A."/>
            <person name="Lutzoni F."/>
            <person name="Magnuson J."/>
            <person name="Mondo S."/>
            <person name="Nolan M."/>
            <person name="Ohm R."/>
            <person name="Pangilinan J."/>
            <person name="Park H.-J."/>
            <person name="Ramirez L."/>
            <person name="Alfaro M."/>
            <person name="Sun H."/>
            <person name="Tritt A."/>
            <person name="Yoshinaga Y."/>
            <person name="Zwiers L.-H."/>
            <person name="Turgeon B."/>
            <person name="Goodwin S."/>
            <person name="Spatafora J."/>
            <person name="Crous P."/>
            <person name="Grigoriev I."/>
        </authorList>
    </citation>
    <scope>NUCLEOTIDE SEQUENCE</scope>
    <source>
        <strain evidence="1">CBS 110217</strain>
    </source>
</reference>
<evidence type="ECO:0000313" key="1">
    <source>
        <dbReference type="EMBL" id="KAF2032672.1"/>
    </source>
</evidence>
<dbReference type="AlphaFoldDB" id="A0A9P4LQF1"/>
<accession>A0A9P4LQF1</accession>
<name>A0A9P4LQF1_9PLEO</name>
<keyword evidence="2" id="KW-1185">Reference proteome</keyword>
<dbReference type="EMBL" id="ML978171">
    <property type="protein sequence ID" value="KAF2032672.1"/>
    <property type="molecule type" value="Genomic_DNA"/>
</dbReference>
<dbReference type="Proteomes" id="UP000799777">
    <property type="component" value="Unassembled WGS sequence"/>
</dbReference>
<protein>
    <submittedName>
        <fullName evidence="1">Uncharacterized protein</fullName>
    </submittedName>
</protein>
<organism evidence="1 2">
    <name type="scientific">Setomelanomma holmii</name>
    <dbReference type="NCBI Taxonomy" id="210430"/>
    <lineage>
        <taxon>Eukaryota</taxon>
        <taxon>Fungi</taxon>
        <taxon>Dikarya</taxon>
        <taxon>Ascomycota</taxon>
        <taxon>Pezizomycotina</taxon>
        <taxon>Dothideomycetes</taxon>
        <taxon>Pleosporomycetidae</taxon>
        <taxon>Pleosporales</taxon>
        <taxon>Pleosporineae</taxon>
        <taxon>Phaeosphaeriaceae</taxon>
        <taxon>Setomelanomma</taxon>
    </lineage>
</organism>
<evidence type="ECO:0000313" key="2">
    <source>
        <dbReference type="Proteomes" id="UP000799777"/>
    </source>
</evidence>
<sequence length="352" mass="40595">MATHSCQFQETTWDEDLRAAQVQVIFTSADSFLNTASELQKNLKSKLKIPPFFFNRMYLQSNGFCGYDVQLNRNEEVELYTYWSRFTVKQTYDKLQPKRTFTPHVSNHHSSPGEWNADIALHGPQSTRHGWEWYEMGFFAYWTQSGPTILLCFDMPAKSQSDVQSMFCSQDISRSCPYAVFSLISDALLRLYDDSVWAVRNHISQWEARRSQEVDYFLLHEIARHGVHVSETLNVAIRSLDATQHHHERFRTNNDLARSNNGHSHWDKVGSRFEFQLRFLQGLLQRSEANNARIQNEITLAFNAAAQRDSKVQLQIGEEAKREASAMKAIAVVTMTFLPATFVSVSCPVSLY</sequence>
<proteinExistence type="predicted"/>